<proteinExistence type="predicted"/>
<feature type="transmembrane region" description="Helical" evidence="6">
    <location>
        <begin position="51"/>
        <end position="71"/>
    </location>
</feature>
<dbReference type="PANTHER" id="PTHR19432">
    <property type="entry name" value="SUGAR TRANSPORTER"/>
    <property type="match status" value="1"/>
</dbReference>
<comment type="subcellular location">
    <subcellularLocation>
        <location evidence="1">Membrane</location>
        <topology evidence="1">Multi-pass membrane protein</topology>
    </subcellularLocation>
</comment>
<feature type="transmembrane region" description="Helical" evidence="6">
    <location>
        <begin position="377"/>
        <end position="400"/>
    </location>
</feature>
<dbReference type="Pfam" id="PF07690">
    <property type="entry name" value="MFS_1"/>
    <property type="match status" value="1"/>
</dbReference>
<dbReference type="InterPro" id="IPR011701">
    <property type="entry name" value="MFS"/>
</dbReference>
<evidence type="ECO:0000256" key="1">
    <source>
        <dbReference type="ARBA" id="ARBA00004141"/>
    </source>
</evidence>
<evidence type="ECO:0000256" key="5">
    <source>
        <dbReference type="ARBA" id="ARBA00023136"/>
    </source>
</evidence>
<reference evidence="7" key="1">
    <citation type="submission" date="2022-07" db="EMBL/GenBank/DDBJ databases">
        <title>Characterization of the Novel Bacterium Alteromonas immobilis LMIT006 and Alteromonas gregis LMIT007.</title>
        <authorList>
            <person name="Lin X."/>
        </authorList>
    </citation>
    <scope>NUCLEOTIDE SEQUENCE</scope>
    <source>
        <strain evidence="7">LMIT007</strain>
    </source>
</reference>
<dbReference type="RefSeq" id="WP_254097583.1">
    <property type="nucleotide sequence ID" value="NZ_JANATA010000001.1"/>
</dbReference>
<dbReference type="EMBL" id="JANATA010000001">
    <property type="protein sequence ID" value="MCP3427334.1"/>
    <property type="molecule type" value="Genomic_DNA"/>
</dbReference>
<feature type="transmembrane region" description="Helical" evidence="6">
    <location>
        <begin position="106"/>
        <end position="124"/>
    </location>
</feature>
<keyword evidence="5 6" id="KW-0472">Membrane</keyword>
<dbReference type="PANTHER" id="PTHR19432:SF35">
    <property type="entry name" value="SOLUTE CARRIER FAMILY 45 MEMBER 3 ISOFORM X1"/>
    <property type="match status" value="1"/>
</dbReference>
<dbReference type="Proteomes" id="UP001165413">
    <property type="component" value="Unassembled WGS sequence"/>
</dbReference>
<feature type="transmembrane region" description="Helical" evidence="6">
    <location>
        <begin position="293"/>
        <end position="312"/>
    </location>
</feature>
<sequence>MNNQQKPTMSFWQVWNMCFGFFGIQYGFGLQQANLSPIFTYHGASYDQLPLLWLAGPVTGLLVQPIIGAISDRTWSPRFGRRKPFFMWGALVGSVAVLFMPYVPELWMVVGLFWILDAGMNTAMEPYRAMVGDMVNRQQRPFAFALQTFMISGGQILASLMPVILLFFGISAVTDGTEIPDIVTYSFVIGVIVILITASWSFKTTQEYPPENVAEFHAENKGKALKSIIPDIISGLRDMPKSLRQLWWVKLATWFGLPMMWQYLSLSIAYHVYNAPTPDAPGFAEGTAQGGTAFAVMHATTLICSFFIARFVHKFSDRLVYCVTLIIGGIGFLSMQLTTDLTLTLACMALVGVGWAGVITIPFIMCANVAPVARIGIYMGLLNAMICLPQILEMVSIGLVFESLLGGDPRNALALCGILFVIGGLLALRINTAEDSARSLSEEQTQQS</sequence>
<dbReference type="Gene3D" id="1.20.1250.20">
    <property type="entry name" value="MFS general substrate transporter like domains"/>
    <property type="match status" value="1"/>
</dbReference>
<evidence type="ECO:0000256" key="4">
    <source>
        <dbReference type="ARBA" id="ARBA00022989"/>
    </source>
</evidence>
<evidence type="ECO:0000256" key="6">
    <source>
        <dbReference type="SAM" id="Phobius"/>
    </source>
</evidence>
<feature type="transmembrane region" description="Helical" evidence="6">
    <location>
        <begin position="12"/>
        <end position="31"/>
    </location>
</feature>
<dbReference type="GO" id="GO:0022857">
    <property type="term" value="F:transmembrane transporter activity"/>
    <property type="evidence" value="ECO:0007669"/>
    <property type="project" value="InterPro"/>
</dbReference>
<gene>
    <name evidence="7" type="ORF">NLF92_00040</name>
</gene>
<keyword evidence="8" id="KW-1185">Reference proteome</keyword>
<feature type="transmembrane region" description="Helical" evidence="6">
    <location>
        <begin position="319"/>
        <end position="337"/>
    </location>
</feature>
<evidence type="ECO:0000313" key="8">
    <source>
        <dbReference type="Proteomes" id="UP001165413"/>
    </source>
</evidence>
<feature type="transmembrane region" description="Helical" evidence="6">
    <location>
        <begin position="343"/>
        <end position="365"/>
    </location>
</feature>
<protein>
    <submittedName>
        <fullName evidence="7">MFS transporter</fullName>
    </submittedName>
</protein>
<evidence type="ECO:0000256" key="2">
    <source>
        <dbReference type="ARBA" id="ARBA00022448"/>
    </source>
</evidence>
<keyword evidence="2" id="KW-0813">Transport</keyword>
<feature type="transmembrane region" description="Helical" evidence="6">
    <location>
        <begin position="412"/>
        <end position="430"/>
    </location>
</feature>
<evidence type="ECO:0000256" key="3">
    <source>
        <dbReference type="ARBA" id="ARBA00022692"/>
    </source>
</evidence>
<feature type="transmembrane region" description="Helical" evidence="6">
    <location>
        <begin position="144"/>
        <end position="170"/>
    </location>
</feature>
<accession>A0AA41X2B9</accession>
<dbReference type="SUPFAM" id="SSF103473">
    <property type="entry name" value="MFS general substrate transporter"/>
    <property type="match status" value="1"/>
</dbReference>
<dbReference type="InterPro" id="IPR036259">
    <property type="entry name" value="MFS_trans_sf"/>
</dbReference>
<keyword evidence="4 6" id="KW-1133">Transmembrane helix</keyword>
<keyword evidence="3 6" id="KW-0812">Transmembrane</keyword>
<organism evidence="7 8">
    <name type="scientific">Opacimonas viscosa</name>
    <dbReference type="NCBI Taxonomy" id="2961944"/>
    <lineage>
        <taxon>Bacteria</taxon>
        <taxon>Pseudomonadati</taxon>
        <taxon>Pseudomonadota</taxon>
        <taxon>Gammaproteobacteria</taxon>
        <taxon>Alteromonadales</taxon>
        <taxon>Alteromonadaceae</taxon>
        <taxon>Opacimonas</taxon>
    </lineage>
</organism>
<comment type="caution">
    <text evidence="7">The sequence shown here is derived from an EMBL/GenBank/DDBJ whole genome shotgun (WGS) entry which is preliminary data.</text>
</comment>
<dbReference type="GO" id="GO:0016020">
    <property type="term" value="C:membrane"/>
    <property type="evidence" value="ECO:0007669"/>
    <property type="project" value="UniProtKB-SubCell"/>
</dbReference>
<evidence type="ECO:0000313" key="7">
    <source>
        <dbReference type="EMBL" id="MCP3427334.1"/>
    </source>
</evidence>
<feature type="transmembrane region" description="Helical" evidence="6">
    <location>
        <begin position="247"/>
        <end position="273"/>
    </location>
</feature>
<feature type="transmembrane region" description="Helical" evidence="6">
    <location>
        <begin position="83"/>
        <end position="100"/>
    </location>
</feature>
<feature type="transmembrane region" description="Helical" evidence="6">
    <location>
        <begin position="182"/>
        <end position="202"/>
    </location>
</feature>
<dbReference type="AlphaFoldDB" id="A0AA41X2B9"/>
<name>A0AA41X2B9_9ALTE</name>